<name>G6FXA8_9CYAN</name>
<sequence>MSLRILGRCIINQETTQAIALQLQAFLYLSGGIILQPQRLYTSTELYERLTQEKEAGFNSLFYMKLLGIQDKTNQPIALQLLVFLHLPAQIILEHHCCTYEYNRVRLLYLLIQD</sequence>
<accession>G6FXA8</accession>
<comment type="caution">
    <text evidence="1">The sequence shown here is derived from an EMBL/GenBank/DDBJ whole genome shotgun (WGS) entry which is preliminary data.</text>
</comment>
<gene>
    <name evidence="1" type="ORF">FJSC11DRAFT_3507</name>
</gene>
<organism evidence="1 2">
    <name type="scientific">Fischerella thermalis JSC-11</name>
    <dbReference type="NCBI Taxonomy" id="741277"/>
    <lineage>
        <taxon>Bacteria</taxon>
        <taxon>Bacillati</taxon>
        <taxon>Cyanobacteriota</taxon>
        <taxon>Cyanophyceae</taxon>
        <taxon>Nostocales</taxon>
        <taxon>Hapalosiphonaceae</taxon>
        <taxon>Fischerella</taxon>
    </lineage>
</organism>
<proteinExistence type="predicted"/>
<reference evidence="1 2" key="1">
    <citation type="submission" date="2011-09" db="EMBL/GenBank/DDBJ databases">
        <title>The draft genome of Fischerella sp. JSC-11.</title>
        <authorList>
            <consortium name="US DOE Joint Genome Institute (JGI-PGF)"/>
            <person name="Lucas S."/>
            <person name="Han J."/>
            <person name="Lapidus A."/>
            <person name="Cheng J.-F."/>
            <person name="Goodwin L."/>
            <person name="Pitluck S."/>
            <person name="Peters L."/>
            <person name="Land M.L."/>
            <person name="Hauser L."/>
            <person name="Sarkisova S."/>
            <person name="Bryant D.A."/>
            <person name="Brown I."/>
            <person name="Woyke T.J."/>
        </authorList>
    </citation>
    <scope>NUCLEOTIDE SEQUENCE [LARGE SCALE GENOMIC DNA]</scope>
    <source>
        <strain evidence="1 2">JSC-11</strain>
    </source>
</reference>
<dbReference type="EMBL" id="AGIZ01000011">
    <property type="protein sequence ID" value="EHC10568.1"/>
    <property type="molecule type" value="Genomic_DNA"/>
</dbReference>
<evidence type="ECO:0000313" key="2">
    <source>
        <dbReference type="Proteomes" id="UP000004344"/>
    </source>
</evidence>
<keyword evidence="2" id="KW-1185">Reference proteome</keyword>
<evidence type="ECO:0000313" key="1">
    <source>
        <dbReference type="EMBL" id="EHC10568.1"/>
    </source>
</evidence>
<protein>
    <submittedName>
        <fullName evidence="1">Uncharacterized protein</fullName>
    </submittedName>
</protein>
<dbReference type="AlphaFoldDB" id="G6FXA8"/>
<dbReference type="Proteomes" id="UP000004344">
    <property type="component" value="Unassembled WGS sequence"/>
</dbReference>